<reference evidence="2" key="1">
    <citation type="journal article" date="2017" name="Gigascience">
        <title>The first near-complete assembly of the hexaploid bread wheat genome, Triticum aestivum.</title>
        <authorList>
            <person name="Zimin A.V."/>
            <person name="Puiu D."/>
            <person name="Hall R."/>
            <person name="Kingan S."/>
            <person name="Clavijo B.J."/>
            <person name="Salzberg S.L."/>
        </authorList>
    </citation>
    <scope>NUCLEOTIDE SEQUENCE</scope>
    <source>
        <tissue evidence="2">Leaf</tissue>
    </source>
</reference>
<dbReference type="EMBL" id="CM022229">
    <property type="protein sequence ID" value="KAF7093127.1"/>
    <property type="molecule type" value="Genomic_DNA"/>
</dbReference>
<evidence type="ECO:0000313" key="2">
    <source>
        <dbReference type="EMBL" id="KAF7093127.1"/>
    </source>
</evidence>
<dbReference type="Gramene" id="TraesCLE_scaffold_114906_01G000100.1">
    <property type="protein sequence ID" value="TraesCLE_scaffold_114906_01G000100.1"/>
    <property type="gene ID" value="TraesCLE_scaffold_114906_01G000100"/>
</dbReference>
<proteinExistence type="predicted"/>
<evidence type="ECO:0000256" key="1">
    <source>
        <dbReference type="SAM" id="MobiDB-lite"/>
    </source>
</evidence>
<organism evidence="2">
    <name type="scientific">Triticum aestivum</name>
    <name type="common">Wheat</name>
    <dbReference type="NCBI Taxonomy" id="4565"/>
    <lineage>
        <taxon>Eukaryota</taxon>
        <taxon>Viridiplantae</taxon>
        <taxon>Streptophyta</taxon>
        <taxon>Embryophyta</taxon>
        <taxon>Tracheophyta</taxon>
        <taxon>Spermatophyta</taxon>
        <taxon>Magnoliopsida</taxon>
        <taxon>Liliopsida</taxon>
        <taxon>Poales</taxon>
        <taxon>Poaceae</taxon>
        <taxon>BOP clade</taxon>
        <taxon>Pooideae</taxon>
        <taxon>Triticodae</taxon>
        <taxon>Triticeae</taxon>
        <taxon>Triticinae</taxon>
        <taxon>Triticum</taxon>
    </lineage>
</organism>
<comment type="caution">
    <text evidence="2">The sequence shown here is derived from an EMBL/GenBank/DDBJ whole genome shotgun (WGS) entry which is preliminary data.</text>
</comment>
<reference evidence="2" key="2">
    <citation type="submission" date="2020-03" db="EMBL/GenBank/DDBJ databases">
        <title>The second near-complete assembly of the hexaploid bread wheat (Triticum aestivum) genome.</title>
        <authorList>
            <person name="Zimin A.V."/>
            <person name="Puiu D."/>
            <person name="Shumante A."/>
            <person name="Alonge M."/>
            <person name="Salzberg S.L."/>
        </authorList>
    </citation>
    <scope>NUCLEOTIDE SEQUENCE</scope>
    <source>
        <tissue evidence="2">Leaf</tissue>
    </source>
</reference>
<sequence>APRCCSALLHPMPQAFRLCSPCHSNSQPNPYHPSCHPNPRGVTCLTFSSPEARESVLCRGPLAFEGNTVTPEPVELADRSIAVFSELVEVEVSEFPHELWHDEGICSVLRYLGDVIAIDHFCLDGVDYTSVRALVLAQAGKPSPDGVIVQLPPINEIKIAKVAELTRWAHGVDSNPFGSSDGTGGSVESLPGEPHAASLLVHLGVEPVHAPALGATPLAPIVAPFTSASAGPGLLDGPACVNMLPSQPTTDACITISPSPNSAFTAYDPPAIPSLLAGGFTFAAKASSSVQAMPVSDLEPHECAIRHQHRKASRDHSFSRDKVRRSARLADKEPKSYTNMTLKAVKAKAAPLNGADDALALDEAIAATRLDDNGAPPASADDLAAIALLCGADDAQAKEILDSASDSGVDGAP</sequence>
<dbReference type="PANTHER" id="PTHR34303">
    <property type="entry name" value="OS01G0890400 PROTEIN-RELATED"/>
    <property type="match status" value="1"/>
</dbReference>
<dbReference type="AlphaFoldDB" id="A0A9R1LQD0"/>
<dbReference type="Proteomes" id="UP000815260">
    <property type="component" value="Chromosome 7A"/>
</dbReference>
<gene>
    <name evidence="2" type="ORF">CFC21_095557</name>
</gene>
<accession>A0A9R1LQD0</accession>
<feature type="non-terminal residue" evidence="2">
    <location>
        <position position="1"/>
    </location>
</feature>
<feature type="region of interest" description="Disordered" evidence="1">
    <location>
        <begin position="307"/>
        <end position="334"/>
    </location>
</feature>
<protein>
    <submittedName>
        <fullName evidence="2">Uncharacterized protein</fullName>
    </submittedName>
</protein>
<dbReference type="PANTHER" id="PTHR34303:SF8">
    <property type="entry name" value="OS09G0372600 PROTEIN"/>
    <property type="match status" value="1"/>
</dbReference>
<name>A0A9R1LQD0_WHEAT</name>